<evidence type="ECO:0000313" key="3">
    <source>
        <dbReference type="Proteomes" id="UP000789524"/>
    </source>
</evidence>
<gene>
    <name evidence="2" type="ORF">DCHRY22_LOCUS10298</name>
</gene>
<dbReference type="SUPFAM" id="SSF63829">
    <property type="entry name" value="Calcium-dependent phosphotriesterase"/>
    <property type="match status" value="1"/>
</dbReference>
<organism evidence="2 3">
    <name type="scientific">Danaus chrysippus</name>
    <name type="common">African queen</name>
    <dbReference type="NCBI Taxonomy" id="151541"/>
    <lineage>
        <taxon>Eukaryota</taxon>
        <taxon>Metazoa</taxon>
        <taxon>Ecdysozoa</taxon>
        <taxon>Arthropoda</taxon>
        <taxon>Hexapoda</taxon>
        <taxon>Insecta</taxon>
        <taxon>Pterygota</taxon>
        <taxon>Neoptera</taxon>
        <taxon>Endopterygota</taxon>
        <taxon>Lepidoptera</taxon>
        <taxon>Glossata</taxon>
        <taxon>Ditrysia</taxon>
        <taxon>Papilionoidea</taxon>
        <taxon>Nymphalidae</taxon>
        <taxon>Danainae</taxon>
        <taxon>Danaini</taxon>
        <taxon>Danaina</taxon>
        <taxon>Danaus</taxon>
        <taxon>Anosia</taxon>
    </lineage>
</organism>
<protein>
    <submittedName>
        <fullName evidence="2">(African queen) hypothetical protein</fullName>
    </submittedName>
</protein>
<keyword evidence="1" id="KW-0732">Signal</keyword>
<accession>A0A8J2QZR2</accession>
<keyword evidence="3" id="KW-1185">Reference proteome</keyword>
<feature type="chain" id="PRO_5035253536" evidence="1">
    <location>
        <begin position="19"/>
        <end position="334"/>
    </location>
</feature>
<evidence type="ECO:0000256" key="1">
    <source>
        <dbReference type="SAM" id="SignalP"/>
    </source>
</evidence>
<sequence length="334" mass="37703">MRTLALLCIVLFINSYHAAPHSEDNNEKTLIPRELFDQSHLKYKAEHDIVDIIVPINALNFDEAMKESDSQSESRETDLTDVTVFLVEADLKDGKRNYQGLYLYKHNKTKMILPNGRAVASSFAENKIVYFGASDGLYIYNTNSKTAEKFGGFTDSIIDIATYKDGKHIYILTEDHKLYNVTNDGVDKELLEDVEGAMEIVLDDSENIYFYDSNKDVFMKNADGVTKIQGLPNGAQSLKLLRPPHIMEESVPLMLDNALYVVFANGTSISTDLEFSPDAIPTAYCTDAVSVQYYAFNKDLYEFNLIGLIAMEFFGRAHRKAENIVSKAERGKNY</sequence>
<feature type="signal peptide" evidence="1">
    <location>
        <begin position="1"/>
        <end position="18"/>
    </location>
</feature>
<dbReference type="EMBL" id="CAKASE010000069">
    <property type="protein sequence ID" value="CAG9572977.1"/>
    <property type="molecule type" value="Genomic_DNA"/>
</dbReference>
<name>A0A8J2QZR2_9NEOP</name>
<proteinExistence type="predicted"/>
<dbReference type="Proteomes" id="UP000789524">
    <property type="component" value="Unassembled WGS sequence"/>
</dbReference>
<evidence type="ECO:0000313" key="2">
    <source>
        <dbReference type="EMBL" id="CAG9572977.1"/>
    </source>
</evidence>
<dbReference type="AlphaFoldDB" id="A0A8J2QZR2"/>
<comment type="caution">
    <text evidence="2">The sequence shown here is derived from an EMBL/GenBank/DDBJ whole genome shotgun (WGS) entry which is preliminary data.</text>
</comment>
<reference evidence="2" key="1">
    <citation type="submission" date="2021-09" db="EMBL/GenBank/DDBJ databases">
        <authorList>
            <person name="Martin H S."/>
        </authorList>
    </citation>
    <scope>NUCLEOTIDE SEQUENCE</scope>
</reference>
<dbReference type="OrthoDB" id="7071878at2759"/>